<keyword evidence="3" id="KW-1185">Reference proteome</keyword>
<keyword evidence="1" id="KW-0812">Transmembrane</keyword>
<sequence length="94" mass="11199">MVLFVSIKRLNYFSLFMLKVKVRVIILILFIIILRLIFNVIFFSFQFKCYIISLPAFFISVKFTKMLCKYVLSIQCMIVLILNNKSIANRLLTY</sequence>
<keyword evidence="1" id="KW-1133">Transmembrane helix</keyword>
<gene>
    <name evidence="2" type="ORF">C9J12_07715</name>
</gene>
<accession>A0A2T3JK19</accession>
<protein>
    <submittedName>
        <fullName evidence="2">Uncharacterized protein</fullName>
    </submittedName>
</protein>
<evidence type="ECO:0000313" key="2">
    <source>
        <dbReference type="EMBL" id="PSU49374.1"/>
    </source>
</evidence>
<dbReference type="AlphaFoldDB" id="A0A2T3JK19"/>
<comment type="caution">
    <text evidence="2">The sequence shown here is derived from an EMBL/GenBank/DDBJ whole genome shotgun (WGS) entry which is preliminary data.</text>
</comment>
<dbReference type="Proteomes" id="UP000240987">
    <property type="component" value="Unassembled WGS sequence"/>
</dbReference>
<evidence type="ECO:0000256" key="1">
    <source>
        <dbReference type="SAM" id="Phobius"/>
    </source>
</evidence>
<reference evidence="2 3" key="1">
    <citation type="submission" date="2018-01" db="EMBL/GenBank/DDBJ databases">
        <title>Whole genome sequencing of Histamine producing bacteria.</title>
        <authorList>
            <person name="Butler K."/>
        </authorList>
    </citation>
    <scope>NUCLEOTIDE SEQUENCE [LARGE SCALE GENOMIC DNA]</scope>
    <source>
        <strain evidence="2 3">JCM 12947</strain>
    </source>
</reference>
<dbReference type="EMBL" id="PYMJ01000006">
    <property type="protein sequence ID" value="PSU49374.1"/>
    <property type="molecule type" value="Genomic_DNA"/>
</dbReference>
<proteinExistence type="predicted"/>
<name>A0A2T3JK19_9GAMM</name>
<feature type="transmembrane region" description="Helical" evidence="1">
    <location>
        <begin position="20"/>
        <end position="43"/>
    </location>
</feature>
<organism evidence="2 3">
    <name type="scientific">Photobacterium frigidiphilum</name>
    <dbReference type="NCBI Taxonomy" id="264736"/>
    <lineage>
        <taxon>Bacteria</taxon>
        <taxon>Pseudomonadati</taxon>
        <taxon>Pseudomonadota</taxon>
        <taxon>Gammaproteobacteria</taxon>
        <taxon>Vibrionales</taxon>
        <taxon>Vibrionaceae</taxon>
        <taxon>Photobacterium</taxon>
    </lineage>
</organism>
<keyword evidence="1" id="KW-0472">Membrane</keyword>
<evidence type="ECO:0000313" key="3">
    <source>
        <dbReference type="Proteomes" id="UP000240987"/>
    </source>
</evidence>